<reference evidence="1 2" key="1">
    <citation type="submission" date="2019-08" db="EMBL/GenBank/DDBJ databases">
        <authorList>
            <person name="Peeters C."/>
        </authorList>
    </citation>
    <scope>NUCLEOTIDE SEQUENCE [LARGE SCALE GENOMIC DNA]</scope>
    <source>
        <strain evidence="1 2">LMG 31114</strain>
    </source>
</reference>
<dbReference type="EMBL" id="CABPSK010000004">
    <property type="protein sequence ID" value="VVE37095.1"/>
    <property type="molecule type" value="Genomic_DNA"/>
</dbReference>
<evidence type="ECO:0000313" key="2">
    <source>
        <dbReference type="Proteomes" id="UP000366945"/>
    </source>
</evidence>
<organism evidence="1 2">
    <name type="scientific">Pandoraea pneumonica</name>
    <dbReference type="NCBI Taxonomy" id="2508299"/>
    <lineage>
        <taxon>Bacteria</taxon>
        <taxon>Pseudomonadati</taxon>
        <taxon>Pseudomonadota</taxon>
        <taxon>Betaproteobacteria</taxon>
        <taxon>Burkholderiales</taxon>
        <taxon>Burkholderiaceae</taxon>
        <taxon>Pandoraea</taxon>
    </lineage>
</organism>
<sequence length="548" mass="58305">MTSRRDFILSGASVLLIPAIGSGCASQNSVAGRAQPNMPAQNPWLTNSVYPTSHFNGGATDSVLIAGPVKGRSLTLNTDLKVVPNLMVSNPTIKNVGPDTVLFASGTLGVRKIIATGKRFESVSFLPYPGYEEKAGKASDGAVAALLDRFNQARASRDDAAMLAAVGGFEALGVTTADGINGVYNMFDRDGYHYCVYGGTKVLKTTDDNVVSGPVRVVKSADVAKAMPAAAAKAVSRIIGLNMTYDGFIVAAAPGALVVLDRDLNVKSFITFANEAVDNSIAIDEKNGIYVVTSRRMLKVIWNGTSLSTDEKDGAWESGYEWTPDEKALAAGAISRGSGTTPTLVGFGDDPDKLVVIADAAESGTNAVAFWRDAIPADFKQKPGTKSRRIADQTRIEISQLTIEPSPNALGYGVTFINGSYPQPVKTPGAPNAFTAGVTRPAPKGVQKFNWNPQTHQFDTAWINRDVDNSDIMVPVVSAATGLLYCAHKENGDYQYVGLDWQTGELRERWIFPDQSRIWNAFGGITTVMADGDLLIGGAFGVKRIFAS</sequence>
<dbReference type="InterPro" id="IPR006311">
    <property type="entry name" value="TAT_signal"/>
</dbReference>
<dbReference type="Proteomes" id="UP000366945">
    <property type="component" value="Unassembled WGS sequence"/>
</dbReference>
<name>A0A5E4XLT5_9BURK</name>
<accession>A0A5E4XLT5</accession>
<dbReference type="AlphaFoldDB" id="A0A5E4XLT5"/>
<evidence type="ECO:0000313" key="1">
    <source>
        <dbReference type="EMBL" id="VVE37095.1"/>
    </source>
</evidence>
<protein>
    <recommendedName>
        <fullName evidence="3">Lipoprotein</fullName>
    </recommendedName>
</protein>
<dbReference type="PROSITE" id="PS51257">
    <property type="entry name" value="PROKAR_LIPOPROTEIN"/>
    <property type="match status" value="1"/>
</dbReference>
<proteinExistence type="predicted"/>
<gene>
    <name evidence="1" type="ORF">PPN31114_03963</name>
</gene>
<keyword evidence="2" id="KW-1185">Reference proteome</keyword>
<evidence type="ECO:0008006" key="3">
    <source>
        <dbReference type="Google" id="ProtNLM"/>
    </source>
</evidence>
<dbReference type="PROSITE" id="PS51318">
    <property type="entry name" value="TAT"/>
    <property type="match status" value="1"/>
</dbReference>